<evidence type="ECO:0000256" key="3">
    <source>
        <dbReference type="ARBA" id="ARBA00022617"/>
    </source>
</evidence>
<dbReference type="AlphaFoldDB" id="A0A9N9Y0T3"/>
<dbReference type="PRINTS" id="PR00385">
    <property type="entry name" value="P450"/>
</dbReference>
<evidence type="ECO:0000256" key="2">
    <source>
        <dbReference type="ARBA" id="ARBA00010617"/>
    </source>
</evidence>
<protein>
    <recommendedName>
        <fullName evidence="10">Cytochrome P450</fullName>
    </recommendedName>
</protein>
<evidence type="ECO:0000256" key="6">
    <source>
        <dbReference type="PIRSR" id="PIRSR602401-1"/>
    </source>
</evidence>
<dbReference type="PRINTS" id="PR00463">
    <property type="entry name" value="EP450I"/>
</dbReference>
<dbReference type="Proteomes" id="UP000754883">
    <property type="component" value="Unassembled WGS sequence"/>
</dbReference>
<dbReference type="GO" id="GO:0020037">
    <property type="term" value="F:heme binding"/>
    <property type="evidence" value="ECO:0007669"/>
    <property type="project" value="InterPro"/>
</dbReference>
<keyword evidence="3 6" id="KW-0349">Heme</keyword>
<keyword evidence="7" id="KW-0503">Monooxygenase</keyword>
<dbReference type="PANTHER" id="PTHR24305">
    <property type="entry name" value="CYTOCHROME P450"/>
    <property type="match status" value="1"/>
</dbReference>
<evidence type="ECO:0008006" key="10">
    <source>
        <dbReference type="Google" id="ProtNLM"/>
    </source>
</evidence>
<dbReference type="InterPro" id="IPR017972">
    <property type="entry name" value="Cyt_P450_CS"/>
</dbReference>
<comment type="similarity">
    <text evidence="2 7">Belongs to the cytochrome P450 family.</text>
</comment>
<dbReference type="Gene3D" id="1.10.630.10">
    <property type="entry name" value="Cytochrome P450"/>
    <property type="match status" value="1"/>
</dbReference>
<dbReference type="PANTHER" id="PTHR24305:SF232">
    <property type="entry name" value="P450, PUTATIVE (EUROFUNG)-RELATED"/>
    <property type="match status" value="1"/>
</dbReference>
<name>A0A9N9Y0T3_9HYPO</name>
<comment type="cofactor">
    <cofactor evidence="1 6">
        <name>heme</name>
        <dbReference type="ChEBI" id="CHEBI:30413"/>
    </cofactor>
</comment>
<gene>
    <name evidence="8" type="ORF">CBYS24578_00011197</name>
</gene>
<proteinExistence type="inferred from homology"/>
<keyword evidence="4 6" id="KW-0479">Metal-binding</keyword>
<dbReference type="GO" id="GO:0005506">
    <property type="term" value="F:iron ion binding"/>
    <property type="evidence" value="ECO:0007669"/>
    <property type="project" value="InterPro"/>
</dbReference>
<dbReference type="GO" id="GO:0004497">
    <property type="term" value="F:monooxygenase activity"/>
    <property type="evidence" value="ECO:0007669"/>
    <property type="project" value="UniProtKB-KW"/>
</dbReference>
<evidence type="ECO:0000256" key="5">
    <source>
        <dbReference type="ARBA" id="ARBA00023004"/>
    </source>
</evidence>
<dbReference type="OrthoDB" id="1470350at2759"/>
<evidence type="ECO:0000256" key="4">
    <source>
        <dbReference type="ARBA" id="ARBA00022723"/>
    </source>
</evidence>
<keyword evidence="5 6" id="KW-0408">Iron</keyword>
<dbReference type="EMBL" id="CABFNO020001350">
    <property type="protein sequence ID" value="CAG9982922.1"/>
    <property type="molecule type" value="Genomic_DNA"/>
</dbReference>
<evidence type="ECO:0000313" key="9">
    <source>
        <dbReference type="Proteomes" id="UP000754883"/>
    </source>
</evidence>
<dbReference type="InterPro" id="IPR001128">
    <property type="entry name" value="Cyt_P450"/>
</dbReference>
<comment type="caution">
    <text evidence="8">The sequence shown here is derived from an EMBL/GenBank/DDBJ whole genome shotgun (WGS) entry which is preliminary data.</text>
</comment>
<sequence>MDGTMLRTLAIGASAVVVIIIWRKLYPKPYPGIPYVEASAQRISGDIPHLMEAMKLTDEATNSMFAISTQKLGTPIAQVLFPGFAKPLITVDDPIEVEDIIVRRQKDFDKSPMAVQIFEPMFPHGSLSQLTTPKLKEQKRLWADVMKVDFLRKAAGPKIYTAMLELLELWQIKASSIHEDKPFSVIDDFKNATLDVIWASLVGNESGIMRFEIENLKEQIASGKGEDESKMNPPPSAAIKDEVAYVEHAIAKNARTPMPTWAQKLETFNPRYRKFRTTISSKISQAMKDSVHRYERLQAGALEDDAFDTCMMDLVLRRQILEAKKKGEAPTDPTKDQYMLDEMFIMLVGGHDSTANSLAWFLRFMELYPSVQKELRKELEAALPDSKTPSLDQILDTNVPYLDAVCEESLRLAGTSKGNLRQAITDTEILGCRIPKGAEVLLNFHINHPLLPVDDLKRSPSSKTAIDKHGYRLSDTTTSSLSLFDPTRWLSRDERTDGEVFNPYAVPSLAFGGGLRGCFGRKLATMEFRIAVVLLILNFEFLELPQELKSMLASEAIFRQPQKPFARVKAL</sequence>
<reference evidence="8 9" key="2">
    <citation type="submission" date="2021-10" db="EMBL/GenBank/DDBJ databases">
        <authorList>
            <person name="Piombo E."/>
        </authorList>
    </citation>
    <scope>NUCLEOTIDE SEQUENCE [LARGE SCALE GENOMIC DNA]</scope>
</reference>
<dbReference type="InterPro" id="IPR050121">
    <property type="entry name" value="Cytochrome_P450_monoxygenase"/>
</dbReference>
<accession>A0A9N9Y0T3</accession>
<dbReference type="GO" id="GO:0016705">
    <property type="term" value="F:oxidoreductase activity, acting on paired donors, with incorporation or reduction of molecular oxygen"/>
    <property type="evidence" value="ECO:0007669"/>
    <property type="project" value="InterPro"/>
</dbReference>
<evidence type="ECO:0000313" key="8">
    <source>
        <dbReference type="EMBL" id="CAG9982922.1"/>
    </source>
</evidence>
<keyword evidence="7" id="KW-0560">Oxidoreductase</keyword>
<organism evidence="8 9">
    <name type="scientific">Clonostachys byssicola</name>
    <dbReference type="NCBI Taxonomy" id="160290"/>
    <lineage>
        <taxon>Eukaryota</taxon>
        <taxon>Fungi</taxon>
        <taxon>Dikarya</taxon>
        <taxon>Ascomycota</taxon>
        <taxon>Pezizomycotina</taxon>
        <taxon>Sordariomycetes</taxon>
        <taxon>Hypocreomycetidae</taxon>
        <taxon>Hypocreales</taxon>
        <taxon>Bionectriaceae</taxon>
        <taxon>Clonostachys</taxon>
    </lineage>
</organism>
<dbReference type="InterPro" id="IPR002401">
    <property type="entry name" value="Cyt_P450_E_grp-I"/>
</dbReference>
<dbReference type="Pfam" id="PF00067">
    <property type="entry name" value="p450"/>
    <property type="match status" value="2"/>
</dbReference>
<keyword evidence="9" id="KW-1185">Reference proteome</keyword>
<evidence type="ECO:0000256" key="1">
    <source>
        <dbReference type="ARBA" id="ARBA00001971"/>
    </source>
</evidence>
<dbReference type="SUPFAM" id="SSF48264">
    <property type="entry name" value="Cytochrome P450"/>
    <property type="match status" value="1"/>
</dbReference>
<reference evidence="9" key="1">
    <citation type="submission" date="2019-06" db="EMBL/GenBank/DDBJ databases">
        <authorList>
            <person name="Broberg M."/>
        </authorList>
    </citation>
    <scope>NUCLEOTIDE SEQUENCE [LARGE SCALE GENOMIC DNA]</scope>
</reference>
<feature type="binding site" description="axial binding residue" evidence="6">
    <location>
        <position position="518"/>
    </location>
    <ligand>
        <name>heme</name>
        <dbReference type="ChEBI" id="CHEBI:30413"/>
    </ligand>
    <ligandPart>
        <name>Fe</name>
        <dbReference type="ChEBI" id="CHEBI:18248"/>
    </ligandPart>
</feature>
<evidence type="ECO:0000256" key="7">
    <source>
        <dbReference type="RuleBase" id="RU000461"/>
    </source>
</evidence>
<dbReference type="InterPro" id="IPR036396">
    <property type="entry name" value="Cyt_P450_sf"/>
</dbReference>
<dbReference type="PROSITE" id="PS00086">
    <property type="entry name" value="CYTOCHROME_P450"/>
    <property type="match status" value="1"/>
</dbReference>